<dbReference type="EMBL" id="JAFMPP010000002">
    <property type="protein sequence ID" value="MBO0661678.1"/>
    <property type="molecule type" value="Genomic_DNA"/>
</dbReference>
<dbReference type="AlphaFoldDB" id="A0A939FX62"/>
<evidence type="ECO:0000256" key="1">
    <source>
        <dbReference type="ARBA" id="ARBA00023016"/>
    </source>
</evidence>
<dbReference type="CDD" id="cd06470">
    <property type="entry name" value="ACD_IbpA-B_like"/>
    <property type="match status" value="1"/>
</dbReference>
<dbReference type="PROSITE" id="PS01031">
    <property type="entry name" value="SHSP"/>
    <property type="match status" value="1"/>
</dbReference>
<dbReference type="RefSeq" id="WP_207256384.1">
    <property type="nucleotide sequence ID" value="NZ_JAFMPP010000002.1"/>
</dbReference>
<evidence type="ECO:0000256" key="2">
    <source>
        <dbReference type="PROSITE-ProRule" id="PRU00285"/>
    </source>
</evidence>
<evidence type="ECO:0000313" key="5">
    <source>
        <dbReference type="EMBL" id="MBO0661678.1"/>
    </source>
</evidence>
<dbReference type="Pfam" id="PF00011">
    <property type="entry name" value="HSP20"/>
    <property type="match status" value="1"/>
</dbReference>
<dbReference type="InterPro" id="IPR008978">
    <property type="entry name" value="HSP20-like_chaperone"/>
</dbReference>
<dbReference type="PANTHER" id="PTHR47062">
    <property type="match status" value="1"/>
</dbReference>
<keyword evidence="1" id="KW-0346">Stress response</keyword>
<keyword evidence="6" id="KW-1185">Reference proteome</keyword>
<feature type="domain" description="SHSP" evidence="4">
    <location>
        <begin position="41"/>
        <end position="149"/>
    </location>
</feature>
<dbReference type="PANTHER" id="PTHR47062:SF1">
    <property type="entry name" value="SMALL HEAT SHOCK PROTEIN IBPA"/>
    <property type="match status" value="1"/>
</dbReference>
<gene>
    <name evidence="5" type="ORF">J1C48_03745</name>
</gene>
<proteinExistence type="inferred from homology"/>
<evidence type="ECO:0000313" key="6">
    <source>
        <dbReference type="Proteomes" id="UP000664122"/>
    </source>
</evidence>
<accession>A0A939FX62</accession>
<dbReference type="SUPFAM" id="SSF49764">
    <property type="entry name" value="HSP20-like chaperones"/>
    <property type="match status" value="1"/>
</dbReference>
<sequence>MSRMTPFSSPLLLGFDSVEKTLERIAKGGDGYPPYNIERVRPCDGSNVGVDGGPLGDLIRITLAVAGFLPEDLEVTVEENQLLIRGRQRDEEEREFLHRGIAARQFQKCFLLADGMRVIGAQLKNGLLLVDLAKPEPERIVKKIEIAVNE</sequence>
<dbReference type="Gene3D" id="2.60.40.790">
    <property type="match status" value="1"/>
</dbReference>
<dbReference type="InterPro" id="IPR037913">
    <property type="entry name" value="ACD_IbpA/B"/>
</dbReference>
<evidence type="ECO:0000256" key="3">
    <source>
        <dbReference type="RuleBase" id="RU003616"/>
    </source>
</evidence>
<comment type="similarity">
    <text evidence="2 3">Belongs to the small heat shock protein (HSP20) family.</text>
</comment>
<reference evidence="5" key="1">
    <citation type="submission" date="2021-03" db="EMBL/GenBank/DDBJ databases">
        <title>Whole genome sequence of Jiella sp. CQZ9-1.</title>
        <authorList>
            <person name="Tuo L."/>
        </authorList>
    </citation>
    <scope>NUCLEOTIDE SEQUENCE</scope>
    <source>
        <strain evidence="5">CQZ9-1</strain>
    </source>
</reference>
<name>A0A939FX62_9HYPH</name>
<protein>
    <submittedName>
        <fullName evidence="5">Hsp20 family protein</fullName>
    </submittedName>
</protein>
<dbReference type="InterPro" id="IPR002068">
    <property type="entry name" value="A-crystallin/Hsp20_dom"/>
</dbReference>
<comment type="caution">
    <text evidence="5">The sequence shown here is derived from an EMBL/GenBank/DDBJ whole genome shotgun (WGS) entry which is preliminary data.</text>
</comment>
<organism evidence="5 6">
    <name type="scientific">Jiella flava</name>
    <dbReference type="NCBI Taxonomy" id="2816857"/>
    <lineage>
        <taxon>Bacteria</taxon>
        <taxon>Pseudomonadati</taxon>
        <taxon>Pseudomonadota</taxon>
        <taxon>Alphaproteobacteria</taxon>
        <taxon>Hyphomicrobiales</taxon>
        <taxon>Aurantimonadaceae</taxon>
        <taxon>Jiella</taxon>
    </lineage>
</organism>
<dbReference type="Proteomes" id="UP000664122">
    <property type="component" value="Unassembled WGS sequence"/>
</dbReference>
<evidence type="ECO:0000259" key="4">
    <source>
        <dbReference type="PROSITE" id="PS01031"/>
    </source>
</evidence>